<name>A0ABQ8CLT9_BRANA</name>
<organism evidence="1 2">
    <name type="scientific">Brassica napus</name>
    <name type="common">Rape</name>
    <dbReference type="NCBI Taxonomy" id="3708"/>
    <lineage>
        <taxon>Eukaryota</taxon>
        <taxon>Viridiplantae</taxon>
        <taxon>Streptophyta</taxon>
        <taxon>Embryophyta</taxon>
        <taxon>Tracheophyta</taxon>
        <taxon>Spermatophyta</taxon>
        <taxon>Magnoliopsida</taxon>
        <taxon>eudicotyledons</taxon>
        <taxon>Gunneridae</taxon>
        <taxon>Pentapetalae</taxon>
        <taxon>rosids</taxon>
        <taxon>malvids</taxon>
        <taxon>Brassicales</taxon>
        <taxon>Brassicaceae</taxon>
        <taxon>Brassiceae</taxon>
        <taxon>Brassica</taxon>
    </lineage>
</organism>
<accession>A0ABQ8CLT9</accession>
<comment type="caution">
    <text evidence="1">The sequence shown here is derived from an EMBL/GenBank/DDBJ whole genome shotgun (WGS) entry which is preliminary data.</text>
</comment>
<proteinExistence type="predicted"/>
<reference evidence="1 2" key="1">
    <citation type="submission" date="2021-05" db="EMBL/GenBank/DDBJ databases">
        <title>Genome Assembly of Synthetic Allotetraploid Brassica napus Reveals Homoeologous Exchanges between Subgenomes.</title>
        <authorList>
            <person name="Davis J.T."/>
        </authorList>
    </citation>
    <scope>NUCLEOTIDE SEQUENCE [LARGE SCALE GENOMIC DNA]</scope>
    <source>
        <strain evidence="2">cv. Da-Ae</strain>
        <tissue evidence="1">Seedling</tissue>
    </source>
</reference>
<evidence type="ECO:0000313" key="1">
    <source>
        <dbReference type="EMBL" id="KAH0918030.1"/>
    </source>
</evidence>
<dbReference type="EMBL" id="JAGKQM010000007">
    <property type="protein sequence ID" value="KAH0918030.1"/>
    <property type="molecule type" value="Genomic_DNA"/>
</dbReference>
<gene>
    <name evidence="1" type="ORF">HID58_025690</name>
</gene>
<evidence type="ECO:0000313" key="2">
    <source>
        <dbReference type="Proteomes" id="UP000824890"/>
    </source>
</evidence>
<protein>
    <submittedName>
        <fullName evidence="1">Uncharacterized protein</fullName>
    </submittedName>
</protein>
<sequence>MKVVRPEAATGPSTQNAPFHLFFSIVGFLWGFFSDLKSGKCTSVIEARLLRFWEARNIKCGGELMWVDMLPVDVNATMMQATINASGLPRFRSRLAAGTMFSVSGFDVSANHLNQKLLALDVEPEVMSLPVITSSSWELILLPQRAVPASSTSLIKYGGADKIETVTVSELNTYVLNSTPQIHCLYLS</sequence>
<keyword evidence="2" id="KW-1185">Reference proteome</keyword>
<dbReference type="Proteomes" id="UP000824890">
    <property type="component" value="Unassembled WGS sequence"/>
</dbReference>